<keyword evidence="4" id="KW-0297">G-protein coupled receptor</keyword>
<protein>
    <recommendedName>
        <fullName evidence="9">G-protein coupled receptors family 1 profile domain-containing protein</fullName>
    </recommendedName>
</protein>
<comment type="caution">
    <text evidence="10">The sequence shown here is derived from an EMBL/GenBank/DDBJ whole genome shotgun (WGS) entry which is preliminary data.</text>
</comment>
<gene>
    <name evidence="10" type="ORF">RRG08_034745</name>
</gene>
<comment type="subcellular location">
    <subcellularLocation>
        <location evidence="1">Membrane</location>
        <topology evidence="1">Multi-pass membrane protein</topology>
    </subcellularLocation>
</comment>
<feature type="transmembrane region" description="Helical" evidence="8">
    <location>
        <begin position="310"/>
        <end position="335"/>
    </location>
</feature>
<evidence type="ECO:0000256" key="3">
    <source>
        <dbReference type="ARBA" id="ARBA00022989"/>
    </source>
</evidence>
<evidence type="ECO:0000256" key="1">
    <source>
        <dbReference type="ARBA" id="ARBA00004141"/>
    </source>
</evidence>
<dbReference type="AlphaFoldDB" id="A0AAE1CRH7"/>
<dbReference type="PANTHER" id="PTHR24243">
    <property type="entry name" value="G-PROTEIN COUPLED RECEPTOR"/>
    <property type="match status" value="1"/>
</dbReference>
<dbReference type="Proteomes" id="UP001283361">
    <property type="component" value="Unassembled WGS sequence"/>
</dbReference>
<evidence type="ECO:0000259" key="9">
    <source>
        <dbReference type="PROSITE" id="PS50262"/>
    </source>
</evidence>
<evidence type="ECO:0000256" key="2">
    <source>
        <dbReference type="ARBA" id="ARBA00022692"/>
    </source>
</evidence>
<feature type="domain" description="G-protein coupled receptors family 1 profile" evidence="9">
    <location>
        <begin position="63"/>
        <end position="332"/>
    </location>
</feature>
<dbReference type="PANTHER" id="PTHR24243:SF230">
    <property type="entry name" value="G-PROTEIN COUPLED RECEPTORS FAMILY 1 PROFILE DOMAIN-CONTAINING PROTEIN"/>
    <property type="match status" value="1"/>
</dbReference>
<dbReference type="PROSITE" id="PS50262">
    <property type="entry name" value="G_PROTEIN_RECEP_F1_2"/>
    <property type="match status" value="1"/>
</dbReference>
<feature type="transmembrane region" description="Helical" evidence="8">
    <location>
        <begin position="83"/>
        <end position="105"/>
    </location>
</feature>
<evidence type="ECO:0000313" key="10">
    <source>
        <dbReference type="EMBL" id="KAK3730424.1"/>
    </source>
</evidence>
<name>A0AAE1CRH7_9GAST</name>
<dbReference type="InterPro" id="IPR000276">
    <property type="entry name" value="GPCR_Rhodpsn"/>
</dbReference>
<proteinExistence type="predicted"/>
<dbReference type="GO" id="GO:0005886">
    <property type="term" value="C:plasma membrane"/>
    <property type="evidence" value="ECO:0007669"/>
    <property type="project" value="TreeGrafter"/>
</dbReference>
<evidence type="ECO:0000256" key="7">
    <source>
        <dbReference type="ARBA" id="ARBA00023224"/>
    </source>
</evidence>
<evidence type="ECO:0000313" key="11">
    <source>
        <dbReference type="Proteomes" id="UP001283361"/>
    </source>
</evidence>
<keyword evidence="7" id="KW-0807">Transducer</keyword>
<keyword evidence="11" id="KW-1185">Reference proteome</keyword>
<organism evidence="10 11">
    <name type="scientific">Elysia crispata</name>
    <name type="common">lettuce slug</name>
    <dbReference type="NCBI Taxonomy" id="231223"/>
    <lineage>
        <taxon>Eukaryota</taxon>
        <taxon>Metazoa</taxon>
        <taxon>Spiralia</taxon>
        <taxon>Lophotrochozoa</taxon>
        <taxon>Mollusca</taxon>
        <taxon>Gastropoda</taxon>
        <taxon>Heterobranchia</taxon>
        <taxon>Euthyneura</taxon>
        <taxon>Panpulmonata</taxon>
        <taxon>Sacoglossa</taxon>
        <taxon>Placobranchoidea</taxon>
        <taxon>Plakobranchidae</taxon>
        <taxon>Elysia</taxon>
    </lineage>
</organism>
<feature type="transmembrane region" description="Helical" evidence="8">
    <location>
        <begin position="125"/>
        <end position="144"/>
    </location>
</feature>
<dbReference type="Gene3D" id="1.20.1070.10">
    <property type="entry name" value="Rhodopsin 7-helix transmembrane proteins"/>
    <property type="match status" value="1"/>
</dbReference>
<evidence type="ECO:0000256" key="4">
    <source>
        <dbReference type="ARBA" id="ARBA00023040"/>
    </source>
</evidence>
<feature type="transmembrane region" description="Helical" evidence="8">
    <location>
        <begin position="270"/>
        <end position="290"/>
    </location>
</feature>
<dbReference type="PRINTS" id="PR00237">
    <property type="entry name" value="GPCRRHODOPSN"/>
</dbReference>
<sequence length="416" mass="46138">MDTVTGLPINASYVLNFNGSYDSEDAPGNTSETNPVHQETAYHAALMMGRIAFPALVALGTVSNALVLVVLRRGAISTGNLSFFLAVLAVVDTVFLYSSGAKTWIRAEWGVELLHLGTWSCQAGLFVNHLSISLSAWLVVLVAWQRWYTLSRPFQRCCPVESKRCGHLGFICLVLILTAANSYVFVTVKLYEKPRGKLCAPRQPYRELMSEVFPYLLMVLYSGLPSLLLILLNGLLARVLYVSRRSLLTSGDSTRSSGGSRDAEHVRARFNHVTTMLLALSASWLVLTAPHTLLKLLEPHPKSPREKARLVFLNVLFFVFLYINHSINFFLYCALIRGFRREARAVVSKVLGFFRPSRWDCCPDHDSNSSSNIAANISHHHHRVDGNGNAGSHVPLLCRHGLEQIGPGPQFGCSRT</sequence>
<reference evidence="10" key="1">
    <citation type="journal article" date="2023" name="G3 (Bethesda)">
        <title>A reference genome for the long-term kleptoplast-retaining sea slug Elysia crispata morphotype clarki.</title>
        <authorList>
            <person name="Eastman K.E."/>
            <person name="Pendleton A.L."/>
            <person name="Shaikh M.A."/>
            <person name="Suttiyut T."/>
            <person name="Ogas R."/>
            <person name="Tomko P."/>
            <person name="Gavelis G."/>
            <person name="Widhalm J.R."/>
            <person name="Wisecaver J.H."/>
        </authorList>
    </citation>
    <scope>NUCLEOTIDE SEQUENCE</scope>
    <source>
        <strain evidence="10">ECLA1</strain>
    </source>
</reference>
<dbReference type="Pfam" id="PF00001">
    <property type="entry name" value="7tm_1"/>
    <property type="match status" value="1"/>
</dbReference>
<dbReference type="GO" id="GO:0004930">
    <property type="term" value="F:G protein-coupled receptor activity"/>
    <property type="evidence" value="ECO:0007669"/>
    <property type="project" value="UniProtKB-KW"/>
</dbReference>
<keyword evidence="2 8" id="KW-0812">Transmembrane</keyword>
<evidence type="ECO:0000256" key="8">
    <source>
        <dbReference type="SAM" id="Phobius"/>
    </source>
</evidence>
<accession>A0AAE1CRH7</accession>
<feature type="transmembrane region" description="Helical" evidence="8">
    <location>
        <begin position="212"/>
        <end position="236"/>
    </location>
</feature>
<feature type="transmembrane region" description="Helical" evidence="8">
    <location>
        <begin position="51"/>
        <end position="71"/>
    </location>
</feature>
<dbReference type="SUPFAM" id="SSF81321">
    <property type="entry name" value="Family A G protein-coupled receptor-like"/>
    <property type="match status" value="1"/>
</dbReference>
<feature type="transmembrane region" description="Helical" evidence="8">
    <location>
        <begin position="165"/>
        <end position="186"/>
    </location>
</feature>
<evidence type="ECO:0000256" key="5">
    <source>
        <dbReference type="ARBA" id="ARBA00023136"/>
    </source>
</evidence>
<evidence type="ECO:0000256" key="6">
    <source>
        <dbReference type="ARBA" id="ARBA00023170"/>
    </source>
</evidence>
<keyword evidence="5 8" id="KW-0472">Membrane</keyword>
<keyword evidence="6" id="KW-0675">Receptor</keyword>
<dbReference type="EMBL" id="JAWDGP010007081">
    <property type="protein sequence ID" value="KAK3730424.1"/>
    <property type="molecule type" value="Genomic_DNA"/>
</dbReference>
<keyword evidence="3 8" id="KW-1133">Transmembrane helix</keyword>
<dbReference type="InterPro" id="IPR017452">
    <property type="entry name" value="GPCR_Rhodpsn_7TM"/>
</dbReference>